<dbReference type="EMBL" id="JAWNGA010000006">
    <property type="protein sequence ID" value="MDY5133021.1"/>
    <property type="molecule type" value="Genomic_DNA"/>
</dbReference>
<dbReference type="InterPro" id="IPR029063">
    <property type="entry name" value="SAM-dependent_MTases_sf"/>
</dbReference>
<dbReference type="Pfam" id="PF01555">
    <property type="entry name" value="N6_N4_Mtase"/>
    <property type="match status" value="1"/>
</dbReference>
<dbReference type="InterPro" id="IPR002052">
    <property type="entry name" value="DNA_methylase_N6_adenine_CS"/>
</dbReference>
<dbReference type="SUPFAM" id="SSF53335">
    <property type="entry name" value="S-adenosyl-L-methionine-dependent methyltransferases"/>
    <property type="match status" value="1"/>
</dbReference>
<comment type="similarity">
    <text evidence="1">Belongs to the N(4)/N(6)-methyltransferase family.</text>
</comment>
<evidence type="ECO:0000259" key="5">
    <source>
        <dbReference type="Pfam" id="PF01555"/>
    </source>
</evidence>
<reference evidence="6 7" key="1">
    <citation type="submission" date="2023-10" db="EMBL/GenBank/DDBJ databases">
        <title>Whole Genome based description of the genera Actinobaculum and Actinotignum reveals a complex phylogenetic relationship within the species included in the genus Actinotignum.</title>
        <authorList>
            <person name="Jensen C.S."/>
            <person name="Dargis R."/>
            <person name="Kemp M."/>
            <person name="Christensen J.J."/>
        </authorList>
    </citation>
    <scope>NUCLEOTIDE SEQUENCE [LARGE SCALE GENOMIC DNA]</scope>
    <source>
        <strain evidence="6 7">SLA_B974</strain>
    </source>
</reference>
<name>A0ABU5G734_9ACTO</name>
<evidence type="ECO:0000256" key="1">
    <source>
        <dbReference type="ARBA" id="ARBA00006594"/>
    </source>
</evidence>
<evidence type="ECO:0000256" key="2">
    <source>
        <dbReference type="ARBA" id="ARBA00022603"/>
    </source>
</evidence>
<dbReference type="RefSeq" id="WP_102165451.1">
    <property type="nucleotide sequence ID" value="NZ_CP126967.1"/>
</dbReference>
<feature type="domain" description="DNA methylase N-4/N-6" evidence="5">
    <location>
        <begin position="115"/>
        <end position="425"/>
    </location>
</feature>
<sequence length="626" mass="69840">MSDTINQIPSTTPDFTTEAANKLAQLFPEIVADGKVDIEKLKTILGVDVDDARERFGLTWPGKANAIRAAQTPTTATLMPDKENSIDWDTTQNVFIEGDNLEVLKILQKHYYGQIKMIYIDPPYNTGKDFVYSDNYSDSIGSYLELTGQTDEGGKLSTNSESTGRFHSNWLNMMYPRLKLARNLLTEDGAIAVSIDDDELPRLRMMLDEIFGASNFYACICWQKKYSPANDAKRFSDMHDFILVYQRSDKFKRGLFPRTEENNKPYRYDDGDGRGAYRTDNLSVRTYSAANDYPIQNPTTGKLHNPPAGRSWSVNSESMAQLLEENRIYWGSDGQGAPQFKRYLSEVQQGTVPTTWWPHDFAGHNDESRKEIKALFGTTAVFDTPKPTRLIRRLLEVLTVADANDIILDFFAGSGTTAHAVMAQNIEDGGNRRCISVQLPEPLAGNALNSGLGITTIADVTRERIRRAGAKILEEEASKLDGRADTLDVGFRAYKLVDTNFTKWKADSGLSEDELVGLFADLADSADNHARPEALLIEVLLKLGFSLTERIETVEVAGLSVFSVADGLVLAYLDEHTQPTLDQLRALAGEEPGRLVVLEDAFQGNDELKTNLVQECHTRNIDLWTA</sequence>
<evidence type="ECO:0000256" key="3">
    <source>
        <dbReference type="ARBA" id="ARBA00022679"/>
    </source>
</evidence>
<dbReference type="GO" id="GO:0032259">
    <property type="term" value="P:methylation"/>
    <property type="evidence" value="ECO:0007669"/>
    <property type="project" value="UniProtKB-KW"/>
</dbReference>
<gene>
    <name evidence="6" type="ORF">R6G86_04585</name>
</gene>
<dbReference type="InterPro" id="IPR002941">
    <property type="entry name" value="DNA_methylase_N4/N6"/>
</dbReference>
<proteinExistence type="inferred from homology"/>
<dbReference type="GO" id="GO:0008168">
    <property type="term" value="F:methyltransferase activity"/>
    <property type="evidence" value="ECO:0007669"/>
    <property type="project" value="UniProtKB-KW"/>
</dbReference>
<dbReference type="PROSITE" id="PS00092">
    <property type="entry name" value="N6_MTASE"/>
    <property type="match status" value="1"/>
</dbReference>
<evidence type="ECO:0000256" key="4">
    <source>
        <dbReference type="ARBA" id="ARBA00022691"/>
    </source>
</evidence>
<keyword evidence="2 6" id="KW-0489">Methyltransferase</keyword>
<dbReference type="PRINTS" id="PR00506">
    <property type="entry name" value="D21N6MTFRASE"/>
</dbReference>
<dbReference type="Gene3D" id="3.40.50.150">
    <property type="entry name" value="Vaccinia Virus protein VP39"/>
    <property type="match status" value="1"/>
</dbReference>
<dbReference type="PIRSF" id="PIRSF015855">
    <property type="entry name" value="TypeIII_Mtase_mKpnI"/>
    <property type="match status" value="1"/>
</dbReference>
<dbReference type="Proteomes" id="UP001275049">
    <property type="component" value="Unassembled WGS sequence"/>
</dbReference>
<organism evidence="6 7">
    <name type="scientific">Actinotignum urinale</name>
    <dbReference type="NCBI Taxonomy" id="190146"/>
    <lineage>
        <taxon>Bacteria</taxon>
        <taxon>Bacillati</taxon>
        <taxon>Actinomycetota</taxon>
        <taxon>Actinomycetes</taxon>
        <taxon>Actinomycetales</taxon>
        <taxon>Actinomycetaceae</taxon>
        <taxon>Actinotignum</taxon>
    </lineage>
</organism>
<dbReference type="InterPro" id="IPR002295">
    <property type="entry name" value="N4/N6-MTase_EcoPI_Mod-like"/>
</dbReference>
<evidence type="ECO:0000313" key="6">
    <source>
        <dbReference type="EMBL" id="MDY5133021.1"/>
    </source>
</evidence>
<evidence type="ECO:0000313" key="7">
    <source>
        <dbReference type="Proteomes" id="UP001275049"/>
    </source>
</evidence>
<accession>A0ABU5G734</accession>
<keyword evidence="4" id="KW-0949">S-adenosyl-L-methionine</keyword>
<keyword evidence="7" id="KW-1185">Reference proteome</keyword>
<protein>
    <submittedName>
        <fullName evidence="6">Site-specific DNA-methyltransferase</fullName>
        <ecNumber evidence="6">2.1.1.-</ecNumber>
    </submittedName>
</protein>
<comment type="caution">
    <text evidence="6">The sequence shown here is derived from an EMBL/GenBank/DDBJ whole genome shotgun (WGS) entry which is preliminary data.</text>
</comment>
<keyword evidence="3 6" id="KW-0808">Transferase</keyword>
<dbReference type="EC" id="2.1.1.-" evidence="6"/>